<evidence type="ECO:0000256" key="2">
    <source>
        <dbReference type="SAM" id="Phobius"/>
    </source>
</evidence>
<comment type="caution">
    <text evidence="3">The sequence shown here is derived from an EMBL/GenBank/DDBJ whole genome shotgun (WGS) entry which is preliminary data.</text>
</comment>
<keyword evidence="2" id="KW-0812">Transmembrane</keyword>
<sequence length="290" mass="32252">MLLKQAVFSYIYVNEILNYEIKETEAKKIEMTTWELGTINKHICLTSAAQILNSDKESYYRRTDYYKGIENHVFIQIHYLLLLLAFSNPTTTTDSSTNDSPTDSSTTTTSSETVPTISSDPVPTISITKETISTSSFTCNMCKVDTSLNTSIHGSSTIITTSDLDPKPETTYDFTTPIPTSFTKTYIPTTFTTTVTIYFLGYTTTYTITISHKPTRTQVYIPPSTVVVLKVVKAYYAVVTTLTPTPTPTPTATSNDGDSINNLNMWKGNLNRMIICLWAIGVAFVYVILA</sequence>
<reference evidence="3 4" key="1">
    <citation type="submission" date="2018-08" db="EMBL/GenBank/DDBJ databases">
        <title>Genome and evolution of the arbuscular mycorrhizal fungus Diversispora epigaea (formerly Glomus versiforme) and its bacterial endosymbionts.</title>
        <authorList>
            <person name="Sun X."/>
            <person name="Fei Z."/>
            <person name="Harrison M."/>
        </authorList>
    </citation>
    <scope>NUCLEOTIDE SEQUENCE [LARGE SCALE GENOMIC DNA]</scope>
    <source>
        <strain evidence="3 4">IT104</strain>
    </source>
</reference>
<gene>
    <name evidence="3" type="ORF">Glove_23g122</name>
</gene>
<organism evidence="3 4">
    <name type="scientific">Diversispora epigaea</name>
    <dbReference type="NCBI Taxonomy" id="1348612"/>
    <lineage>
        <taxon>Eukaryota</taxon>
        <taxon>Fungi</taxon>
        <taxon>Fungi incertae sedis</taxon>
        <taxon>Mucoromycota</taxon>
        <taxon>Glomeromycotina</taxon>
        <taxon>Glomeromycetes</taxon>
        <taxon>Diversisporales</taxon>
        <taxon>Diversisporaceae</taxon>
        <taxon>Diversispora</taxon>
    </lineage>
</organism>
<dbReference type="EMBL" id="PQFF01000021">
    <property type="protein sequence ID" value="RHZ88367.1"/>
    <property type="molecule type" value="Genomic_DNA"/>
</dbReference>
<name>A0A397JL73_9GLOM</name>
<feature type="region of interest" description="Disordered" evidence="1">
    <location>
        <begin position="91"/>
        <end position="122"/>
    </location>
</feature>
<feature type="transmembrane region" description="Helical" evidence="2">
    <location>
        <begin position="270"/>
        <end position="289"/>
    </location>
</feature>
<keyword evidence="2" id="KW-1133">Transmembrane helix</keyword>
<proteinExistence type="predicted"/>
<evidence type="ECO:0000313" key="3">
    <source>
        <dbReference type="EMBL" id="RHZ88367.1"/>
    </source>
</evidence>
<protein>
    <submittedName>
        <fullName evidence="3">Uncharacterized protein</fullName>
    </submittedName>
</protein>
<dbReference type="AlphaFoldDB" id="A0A397JL73"/>
<accession>A0A397JL73</accession>
<evidence type="ECO:0000256" key="1">
    <source>
        <dbReference type="SAM" id="MobiDB-lite"/>
    </source>
</evidence>
<dbReference type="Proteomes" id="UP000266861">
    <property type="component" value="Unassembled WGS sequence"/>
</dbReference>
<keyword evidence="4" id="KW-1185">Reference proteome</keyword>
<dbReference type="STRING" id="1348612.A0A397JL73"/>
<keyword evidence="2" id="KW-0472">Membrane</keyword>
<dbReference type="OrthoDB" id="2446170at2759"/>
<evidence type="ECO:0000313" key="4">
    <source>
        <dbReference type="Proteomes" id="UP000266861"/>
    </source>
</evidence>